<comment type="subcellular location">
    <subcellularLocation>
        <location evidence="3 10">Secreted</location>
    </subcellularLocation>
</comment>
<protein>
    <recommendedName>
        <fullName evidence="5 10">Pectate lyase</fullName>
        <ecNumber evidence="5 10">4.2.2.2</ecNumber>
    </recommendedName>
</protein>
<organism evidence="13 14">
    <name type="scientific">Marinobacter lacisalsi</name>
    <dbReference type="NCBI Taxonomy" id="475979"/>
    <lineage>
        <taxon>Bacteria</taxon>
        <taxon>Pseudomonadati</taxon>
        <taxon>Pseudomonadota</taxon>
        <taxon>Gammaproteobacteria</taxon>
        <taxon>Pseudomonadales</taxon>
        <taxon>Marinobacteraceae</taxon>
        <taxon>Marinobacter</taxon>
    </lineage>
</organism>
<reference evidence="14" key="1">
    <citation type="journal article" date="2019" name="Int. J. Syst. Evol. Microbiol.">
        <title>The Global Catalogue of Microorganisms (GCM) 10K type strain sequencing project: providing services to taxonomists for standard genome sequencing and annotation.</title>
        <authorList>
            <consortium name="The Broad Institute Genomics Platform"/>
            <consortium name="The Broad Institute Genome Sequencing Center for Infectious Disease"/>
            <person name="Wu L."/>
            <person name="Ma J."/>
        </authorList>
    </citation>
    <scope>NUCLEOTIDE SEQUENCE [LARGE SCALE GENOMIC DNA]</scope>
    <source>
        <strain evidence="14">CECT 7297</strain>
    </source>
</reference>
<comment type="catalytic activity">
    <reaction evidence="1 10">
        <text>Eliminative cleavage of (1-&gt;4)-alpha-D-galacturonan to give oligosaccharides with 4-deoxy-alpha-D-galact-4-enuronosyl groups at their non-reducing ends.</text>
        <dbReference type="EC" id="4.2.2.2"/>
    </reaction>
</comment>
<dbReference type="Pfam" id="PF03211">
    <property type="entry name" value="Pectate_lyase"/>
    <property type="match status" value="1"/>
</dbReference>
<dbReference type="CDD" id="cd00161">
    <property type="entry name" value="beta-trefoil_Ricin-like"/>
    <property type="match status" value="1"/>
</dbReference>
<keyword evidence="8 10" id="KW-0106">Calcium</keyword>
<dbReference type="InterPro" id="IPR035992">
    <property type="entry name" value="Ricin_B-like_lectins"/>
</dbReference>
<dbReference type="SUPFAM" id="SSF50370">
    <property type="entry name" value="Ricin B-like lectins"/>
    <property type="match status" value="1"/>
</dbReference>
<dbReference type="EC" id="4.2.2.2" evidence="5 10"/>
<dbReference type="PANTHER" id="PTHR33407:SF9">
    <property type="entry name" value="PECTATE LYASE F-RELATED"/>
    <property type="match status" value="1"/>
</dbReference>
<dbReference type="PANTHER" id="PTHR33407">
    <property type="entry name" value="PECTATE LYASE F-RELATED"/>
    <property type="match status" value="1"/>
</dbReference>
<dbReference type="Pfam" id="PF14200">
    <property type="entry name" value="RicinB_lectin_2"/>
    <property type="match status" value="2"/>
</dbReference>
<keyword evidence="7 10" id="KW-0732">Signal</keyword>
<evidence type="ECO:0000256" key="10">
    <source>
        <dbReference type="RuleBase" id="RU367009"/>
    </source>
</evidence>
<comment type="function">
    <text evidence="10">Catalyzes the depolymerization of both polygalacturonate and pectins of methyl esterification degree from 22 to 89%, with an endo mode of action. In contrast to the majority of pectate lyases, displays high activity on highly methylated pectins.</text>
</comment>
<evidence type="ECO:0000313" key="14">
    <source>
        <dbReference type="Proteomes" id="UP001595798"/>
    </source>
</evidence>
<feature type="region of interest" description="Disordered" evidence="11">
    <location>
        <begin position="162"/>
        <end position="192"/>
    </location>
</feature>
<evidence type="ECO:0000256" key="11">
    <source>
        <dbReference type="SAM" id="MobiDB-lite"/>
    </source>
</evidence>
<accession>A0ABV8QEV4</accession>
<dbReference type="EMBL" id="JBHSDI010000010">
    <property type="protein sequence ID" value="MFC4258846.1"/>
    <property type="molecule type" value="Genomic_DNA"/>
</dbReference>
<evidence type="ECO:0000256" key="4">
    <source>
        <dbReference type="ARBA" id="ARBA00006463"/>
    </source>
</evidence>
<evidence type="ECO:0000256" key="2">
    <source>
        <dbReference type="ARBA" id="ARBA00001913"/>
    </source>
</evidence>
<feature type="domain" description="Ricin B lectin" evidence="12">
    <location>
        <begin position="26"/>
        <end position="163"/>
    </location>
</feature>
<dbReference type="InterPro" id="IPR004898">
    <property type="entry name" value="Pectate_lyase_PlyH/PlyE-like"/>
</dbReference>
<comment type="cofactor">
    <cofactor evidence="2 10">
        <name>Ca(2+)</name>
        <dbReference type="ChEBI" id="CHEBI:29108"/>
    </cofactor>
</comment>
<evidence type="ECO:0000259" key="12">
    <source>
        <dbReference type="SMART" id="SM00458"/>
    </source>
</evidence>
<comment type="caution">
    <text evidence="13">The sequence shown here is derived from an EMBL/GenBank/DDBJ whole genome shotgun (WGS) entry which is preliminary data.</text>
</comment>
<evidence type="ECO:0000256" key="1">
    <source>
        <dbReference type="ARBA" id="ARBA00000695"/>
    </source>
</evidence>
<keyword evidence="6 10" id="KW-0964">Secreted</keyword>
<evidence type="ECO:0000256" key="5">
    <source>
        <dbReference type="ARBA" id="ARBA00012272"/>
    </source>
</evidence>
<dbReference type="Gene3D" id="2.80.10.50">
    <property type="match status" value="3"/>
</dbReference>
<name>A0ABV8QEV4_9GAMM</name>
<keyword evidence="14" id="KW-1185">Reference proteome</keyword>
<evidence type="ECO:0000256" key="9">
    <source>
        <dbReference type="ARBA" id="ARBA00023239"/>
    </source>
</evidence>
<dbReference type="GO" id="GO:0030570">
    <property type="term" value="F:pectate lyase activity"/>
    <property type="evidence" value="ECO:0007669"/>
    <property type="project" value="UniProtKB-EC"/>
</dbReference>
<evidence type="ECO:0000256" key="3">
    <source>
        <dbReference type="ARBA" id="ARBA00004613"/>
    </source>
</evidence>
<evidence type="ECO:0000313" key="13">
    <source>
        <dbReference type="EMBL" id="MFC4258846.1"/>
    </source>
</evidence>
<keyword evidence="9 10" id="KW-0456">Lyase</keyword>
<dbReference type="RefSeq" id="WP_379886372.1">
    <property type="nucleotide sequence ID" value="NZ_JBHSDI010000010.1"/>
</dbReference>
<dbReference type="Proteomes" id="UP001595798">
    <property type="component" value="Unassembled WGS sequence"/>
</dbReference>
<dbReference type="InterPro" id="IPR000772">
    <property type="entry name" value="Ricin_B_lectin"/>
</dbReference>
<sequence length="387" mass="41792">MKRSFYVPVLAAILSTQAMTALAIDSGRYSIISRHSGLALEVRNGSSDDGANVVQWEYNGTENQQFDVENLGNGFHTIRPVHSGKSLDVWEWSSDPGGEIRQWQYTGNYNQQWAIDNAGGGYHTISSRHSGLPLDVWMWSTSNGGDIRQWRATGAVNQQWQFRPVGDGDDGGSGSDPGNPTDPTVKGSTCQSTGSQFVRETIVVNGGTYDGQCRTFNPSSALGDGSQSEGQDPVFRLENGATLKNVIIGQNGADGIHVYNGGTLENIRWTDVGEDAMTVKSEGNVILRNIEGYNGSDKFLQANAASNITVSNCVVDNMGKFLRQNGGTTFEVNITVDNCDISNMSEGIFRTDSSRSTAHISNSRLRNAGRVCIGNWASCTSSNLSSF</sequence>
<dbReference type="InterPro" id="IPR011050">
    <property type="entry name" value="Pectin_lyase_fold/virulence"/>
</dbReference>
<feature type="chain" id="PRO_5044952810" description="Pectate lyase" evidence="10">
    <location>
        <begin position="24"/>
        <end position="387"/>
    </location>
</feature>
<dbReference type="PROSITE" id="PS50231">
    <property type="entry name" value="RICIN_B_LECTIN"/>
    <property type="match status" value="1"/>
</dbReference>
<evidence type="ECO:0000256" key="8">
    <source>
        <dbReference type="ARBA" id="ARBA00022837"/>
    </source>
</evidence>
<proteinExistence type="inferred from homology"/>
<evidence type="ECO:0000256" key="6">
    <source>
        <dbReference type="ARBA" id="ARBA00022525"/>
    </source>
</evidence>
<comment type="similarity">
    <text evidence="4 10">Belongs to the polysaccharide lyase 3 family.</text>
</comment>
<feature type="signal peptide" evidence="10">
    <location>
        <begin position="1"/>
        <end position="23"/>
    </location>
</feature>
<dbReference type="SMART" id="SM00458">
    <property type="entry name" value="RICIN"/>
    <property type="match status" value="1"/>
</dbReference>
<gene>
    <name evidence="13" type="ORF">ACFOZ5_07360</name>
</gene>
<dbReference type="Gene3D" id="2.160.20.10">
    <property type="entry name" value="Single-stranded right-handed beta-helix, Pectin lyase-like"/>
    <property type="match status" value="1"/>
</dbReference>
<evidence type="ECO:0000256" key="7">
    <source>
        <dbReference type="ARBA" id="ARBA00022729"/>
    </source>
</evidence>
<dbReference type="InterPro" id="IPR012334">
    <property type="entry name" value="Pectin_lyas_fold"/>
</dbReference>
<dbReference type="SUPFAM" id="SSF51126">
    <property type="entry name" value="Pectin lyase-like"/>
    <property type="match status" value="1"/>
</dbReference>